<keyword evidence="9 16" id="KW-0675">Receptor</keyword>
<evidence type="ECO:0000259" key="15">
    <source>
        <dbReference type="Pfam" id="PF07715"/>
    </source>
</evidence>
<organism evidence="16 17">
    <name type="scientific">Jezberella montanilacus</name>
    <dbReference type="NCBI Taxonomy" id="323426"/>
    <lineage>
        <taxon>Bacteria</taxon>
        <taxon>Pseudomonadati</taxon>
        <taxon>Pseudomonadota</taxon>
        <taxon>Betaproteobacteria</taxon>
        <taxon>Burkholderiales</taxon>
        <taxon>Alcaligenaceae</taxon>
        <taxon>Jezberella</taxon>
    </lineage>
</organism>
<sequence>MGFLMKFQILLRLSAFTVALSYCFSVCAQQASTEPTTIEMITVTAGRGTDLADMPASTTVLDRPEVQNMPQATVDQIVNKIPGIYINPSLSTALHPTGSTFNIRGFGTSTNVNTLVMLDGIPLNDPFFRTINWAQIPKNSINSIEVIRGGGATSLWGNLAMGGVVNVVTRAPQEDKLSVYADYGSYNTVNTGISGQLFKTDKMSMGLSFDYARSDGYNATPADYRNPNMTATGAQVYNGLLSTHFTPDADSTYYLKFKFNQTQETTATWNVAGNNWNTYMLSAGGSTRFTDNSSVNINSWASWSQMQTTNAGQTPTFSILNPTISTPYVSQNELDSYQSFGGSVFYQRDFGQFKDVKFGMDARLITSNDNIGQFGSTGAMSANLINNGENTFQGLFVSGTYKFEHIPLDVTFGLREDFYQIANASLSGNVYSATGVASPISSNLNNNSYNSFDPSLGLKLYANDNLDLRAGIYRNFAAPGMNQLYRTYLSGSSITIANPALTPQTNFGQEIGFDLHTKQQDAKLAFTVFNNNLSNFLDLATNCSSIATCNPVISGTGLASGSISSVKQYVNAGSATLRGYEIIGEAEVARNLKISLGFTQTWAFLTNSDYGSGTAPSDPTNAQLGQVPPWTLNAGAQWQATHDLMLNAHLQSFPSYWQNTGHTQLNDGATLVDIGFRYQWDKTVQVYGGVQNVFNVQYLAQGLGVTTFEGNTLNTGTVPTVGMPRWFTLGMRATF</sequence>
<keyword evidence="4 11" id="KW-1134">Transmembrane beta strand</keyword>
<protein>
    <submittedName>
        <fullName evidence="16">Outer membrane receptor for ferrienterochelin and colicin</fullName>
    </submittedName>
</protein>
<evidence type="ECO:0000256" key="10">
    <source>
        <dbReference type="ARBA" id="ARBA00023237"/>
    </source>
</evidence>
<evidence type="ECO:0000259" key="14">
    <source>
        <dbReference type="Pfam" id="PF00593"/>
    </source>
</evidence>
<accession>A0A2T0XK70</accession>
<comment type="similarity">
    <text evidence="2 11 12">Belongs to the TonB-dependent receptor family.</text>
</comment>
<dbReference type="InterPro" id="IPR036942">
    <property type="entry name" value="Beta-barrel_TonB_sf"/>
</dbReference>
<keyword evidence="6 13" id="KW-0732">Signal</keyword>
<dbReference type="GO" id="GO:0044718">
    <property type="term" value="P:siderophore transmembrane transport"/>
    <property type="evidence" value="ECO:0007669"/>
    <property type="project" value="TreeGrafter"/>
</dbReference>
<dbReference type="PROSITE" id="PS52016">
    <property type="entry name" value="TONB_DEPENDENT_REC_3"/>
    <property type="match status" value="1"/>
</dbReference>
<dbReference type="EMBL" id="PVTV01000011">
    <property type="protein sequence ID" value="PRY99333.1"/>
    <property type="molecule type" value="Genomic_DNA"/>
</dbReference>
<proteinExistence type="inferred from homology"/>
<keyword evidence="8 11" id="KW-0472">Membrane</keyword>
<evidence type="ECO:0000256" key="5">
    <source>
        <dbReference type="ARBA" id="ARBA00022692"/>
    </source>
</evidence>
<keyword evidence="10 11" id="KW-0998">Cell outer membrane</keyword>
<dbReference type="InterPro" id="IPR039426">
    <property type="entry name" value="TonB-dep_rcpt-like"/>
</dbReference>
<feature type="chain" id="PRO_5015568244" evidence="13">
    <location>
        <begin position="29"/>
        <end position="735"/>
    </location>
</feature>
<evidence type="ECO:0000256" key="7">
    <source>
        <dbReference type="ARBA" id="ARBA00023077"/>
    </source>
</evidence>
<dbReference type="Pfam" id="PF00593">
    <property type="entry name" value="TonB_dep_Rec_b-barrel"/>
    <property type="match status" value="1"/>
</dbReference>
<evidence type="ECO:0000256" key="2">
    <source>
        <dbReference type="ARBA" id="ARBA00009810"/>
    </source>
</evidence>
<dbReference type="Gene3D" id="2.40.170.20">
    <property type="entry name" value="TonB-dependent receptor, beta-barrel domain"/>
    <property type="match status" value="1"/>
</dbReference>
<dbReference type="PANTHER" id="PTHR30069:SF29">
    <property type="entry name" value="HEMOGLOBIN AND HEMOGLOBIN-HAPTOGLOBIN-BINDING PROTEIN 1-RELATED"/>
    <property type="match status" value="1"/>
</dbReference>
<evidence type="ECO:0000256" key="13">
    <source>
        <dbReference type="SAM" id="SignalP"/>
    </source>
</evidence>
<dbReference type="PANTHER" id="PTHR30069">
    <property type="entry name" value="TONB-DEPENDENT OUTER MEMBRANE RECEPTOR"/>
    <property type="match status" value="1"/>
</dbReference>
<evidence type="ECO:0000313" key="17">
    <source>
        <dbReference type="Proteomes" id="UP000238308"/>
    </source>
</evidence>
<dbReference type="Proteomes" id="UP000238308">
    <property type="component" value="Unassembled WGS sequence"/>
</dbReference>
<feature type="signal peptide" evidence="13">
    <location>
        <begin position="1"/>
        <end position="28"/>
    </location>
</feature>
<reference evidence="16 17" key="1">
    <citation type="submission" date="2018-03" db="EMBL/GenBank/DDBJ databases">
        <title>Genomic Encyclopedia of Type Strains, Phase III (KMG-III): the genomes of soil and plant-associated and newly described type strains.</title>
        <authorList>
            <person name="Whitman W."/>
        </authorList>
    </citation>
    <scope>NUCLEOTIDE SEQUENCE [LARGE SCALE GENOMIC DNA]</scope>
    <source>
        <strain evidence="16 17">MWH-P2sevCIIIb</strain>
    </source>
</reference>
<evidence type="ECO:0000313" key="16">
    <source>
        <dbReference type="EMBL" id="PRY99333.1"/>
    </source>
</evidence>
<dbReference type="Gene3D" id="2.170.130.10">
    <property type="entry name" value="TonB-dependent receptor, plug domain"/>
    <property type="match status" value="1"/>
</dbReference>
<dbReference type="InterPro" id="IPR000531">
    <property type="entry name" value="Beta-barrel_TonB"/>
</dbReference>
<dbReference type="SUPFAM" id="SSF56935">
    <property type="entry name" value="Porins"/>
    <property type="match status" value="1"/>
</dbReference>
<evidence type="ECO:0000256" key="9">
    <source>
        <dbReference type="ARBA" id="ARBA00023170"/>
    </source>
</evidence>
<feature type="domain" description="TonB-dependent receptor plug" evidence="15">
    <location>
        <begin position="51"/>
        <end position="164"/>
    </location>
</feature>
<dbReference type="InterPro" id="IPR012910">
    <property type="entry name" value="Plug_dom"/>
</dbReference>
<gene>
    <name evidence="16" type="ORF">BCM14_0777</name>
</gene>
<comment type="caution">
    <text evidence="16">The sequence shown here is derived from an EMBL/GenBank/DDBJ whole genome shotgun (WGS) entry which is preliminary data.</text>
</comment>
<dbReference type="AlphaFoldDB" id="A0A2T0XK70"/>
<evidence type="ECO:0000256" key="8">
    <source>
        <dbReference type="ARBA" id="ARBA00023136"/>
    </source>
</evidence>
<name>A0A2T0XK70_9BURK</name>
<evidence type="ECO:0000256" key="3">
    <source>
        <dbReference type="ARBA" id="ARBA00022448"/>
    </source>
</evidence>
<dbReference type="GO" id="GO:0009279">
    <property type="term" value="C:cell outer membrane"/>
    <property type="evidence" value="ECO:0007669"/>
    <property type="project" value="UniProtKB-SubCell"/>
</dbReference>
<dbReference type="GO" id="GO:0015344">
    <property type="term" value="F:siderophore uptake transmembrane transporter activity"/>
    <property type="evidence" value="ECO:0007669"/>
    <property type="project" value="TreeGrafter"/>
</dbReference>
<keyword evidence="3 11" id="KW-0813">Transport</keyword>
<evidence type="ECO:0000256" key="11">
    <source>
        <dbReference type="PROSITE-ProRule" id="PRU01360"/>
    </source>
</evidence>
<keyword evidence="7 12" id="KW-0798">TonB box</keyword>
<feature type="domain" description="TonB-dependent receptor-like beta-barrel" evidence="14">
    <location>
        <begin position="230"/>
        <end position="693"/>
    </location>
</feature>
<evidence type="ECO:0000256" key="4">
    <source>
        <dbReference type="ARBA" id="ARBA00022452"/>
    </source>
</evidence>
<comment type="subcellular location">
    <subcellularLocation>
        <location evidence="1 11">Cell outer membrane</location>
        <topology evidence="1 11">Multi-pass membrane protein</topology>
    </subcellularLocation>
</comment>
<keyword evidence="5 11" id="KW-0812">Transmembrane</keyword>
<dbReference type="InterPro" id="IPR037066">
    <property type="entry name" value="Plug_dom_sf"/>
</dbReference>
<keyword evidence="17" id="KW-1185">Reference proteome</keyword>
<dbReference type="CDD" id="cd01347">
    <property type="entry name" value="ligand_gated_channel"/>
    <property type="match status" value="1"/>
</dbReference>
<evidence type="ECO:0000256" key="6">
    <source>
        <dbReference type="ARBA" id="ARBA00022729"/>
    </source>
</evidence>
<dbReference type="Pfam" id="PF07715">
    <property type="entry name" value="Plug"/>
    <property type="match status" value="1"/>
</dbReference>
<evidence type="ECO:0000256" key="1">
    <source>
        <dbReference type="ARBA" id="ARBA00004571"/>
    </source>
</evidence>
<evidence type="ECO:0000256" key="12">
    <source>
        <dbReference type="RuleBase" id="RU003357"/>
    </source>
</evidence>